<dbReference type="ExpressionAtlas" id="J3QNQ8">
    <property type="expression patterns" value="baseline and differential"/>
</dbReference>
<dbReference type="Antibodypedia" id="2679">
    <property type="antibodies" value="76 antibodies from 18 providers"/>
</dbReference>
<evidence type="ECO:0000256" key="8">
    <source>
        <dbReference type="ARBA" id="ARBA00022737"/>
    </source>
</evidence>
<evidence type="ECO:0000256" key="12">
    <source>
        <dbReference type="ARBA" id="ARBA00023157"/>
    </source>
</evidence>
<evidence type="ECO:0007829" key="26">
    <source>
        <dbReference type="ProteomicsDB" id="J3QNQ8"/>
    </source>
</evidence>
<dbReference type="CDD" id="cd00063">
    <property type="entry name" value="FN3"/>
    <property type="match status" value="1"/>
</dbReference>
<dbReference type="Pfam" id="PF13855">
    <property type="entry name" value="LRR_8"/>
    <property type="match status" value="2"/>
</dbReference>
<dbReference type="InterPro" id="IPR001611">
    <property type="entry name" value="Leu-rich_rpt"/>
</dbReference>
<keyword evidence="15" id="KW-0844">Vision</keyword>
<keyword evidence="11 20" id="KW-0472">Membrane</keyword>
<feature type="region of interest" description="Disordered" evidence="19">
    <location>
        <begin position="306"/>
        <end position="335"/>
    </location>
</feature>
<dbReference type="Gene3D" id="3.80.10.10">
    <property type="entry name" value="Ribonuclease Inhibitor"/>
    <property type="match status" value="1"/>
</dbReference>
<accession>J3QNQ8</accession>
<keyword evidence="7 21" id="KW-0732">Signal</keyword>
<dbReference type="GO" id="GO:0030425">
    <property type="term" value="C:dendrite"/>
    <property type="evidence" value="ECO:0007669"/>
    <property type="project" value="UniProtKB-SubCell"/>
</dbReference>
<evidence type="ECO:0000256" key="17">
    <source>
        <dbReference type="ARBA" id="ARBA00056292"/>
    </source>
</evidence>
<reference evidence="23 25" key="1">
    <citation type="journal article" date="2009" name="PLoS Biol.">
        <title>Lineage-specific biology revealed by a finished genome assembly of the mouse.</title>
        <authorList>
            <consortium name="Mouse Genome Sequencing Consortium"/>
            <person name="Church D.M."/>
            <person name="Goodstadt L."/>
            <person name="Hillier L.W."/>
            <person name="Zody M.C."/>
            <person name="Goldstein S."/>
            <person name="She X."/>
            <person name="Bult C.J."/>
            <person name="Agarwala R."/>
            <person name="Cherry J.L."/>
            <person name="DiCuccio M."/>
            <person name="Hlavina W."/>
            <person name="Kapustin Y."/>
            <person name="Meric P."/>
            <person name="Maglott D."/>
            <person name="Birtle Z."/>
            <person name="Marques A.C."/>
            <person name="Graves T."/>
            <person name="Zhou S."/>
            <person name="Teague B."/>
            <person name="Potamousis K."/>
            <person name="Churas C."/>
            <person name="Place M."/>
            <person name="Herschleb J."/>
            <person name="Runnheim R."/>
            <person name="Forrest D."/>
            <person name="Amos-Landgraf J."/>
            <person name="Schwartz D.C."/>
            <person name="Cheng Z."/>
            <person name="Lindblad-Toh K."/>
            <person name="Eichler E.E."/>
            <person name="Ponting C.P."/>
        </authorList>
    </citation>
    <scope>NUCLEOTIDE SEQUENCE [LARGE SCALE GENOMIC DNA]</scope>
    <source>
        <strain evidence="23 25">C57BL/6J</strain>
    </source>
</reference>
<dbReference type="HOGENOM" id="CLU_019650_0_0_1"/>
<evidence type="ECO:0000256" key="10">
    <source>
        <dbReference type="ARBA" id="ARBA00022989"/>
    </source>
</evidence>
<dbReference type="MGI" id="MGI:2685267">
    <property type="gene designation" value="Lrit3"/>
</dbReference>
<keyword evidence="13" id="KW-0325">Glycoprotein</keyword>
<reference evidence="23 25" key="2">
    <citation type="journal article" date="2011" name="PLoS Biol.">
        <title>Modernizing reference genome assemblies.</title>
        <authorList>
            <person name="Church D.M."/>
            <person name="Schneider V.A."/>
            <person name="Graves T."/>
            <person name="Auger K."/>
            <person name="Cunningham F."/>
            <person name="Bouk N."/>
            <person name="Chen H.C."/>
            <person name="Agarwala R."/>
            <person name="McLaren W.M."/>
            <person name="Ritchie G.R."/>
            <person name="Albracht D."/>
            <person name="Kremitzki M."/>
            <person name="Rock S."/>
            <person name="Kotkiewicz H."/>
            <person name="Kremitzki C."/>
            <person name="Wollam A."/>
            <person name="Trani L."/>
            <person name="Fulton L."/>
            <person name="Fulton R."/>
            <person name="Matthews L."/>
            <person name="Whitehead S."/>
            <person name="Chow W."/>
            <person name="Torrance J."/>
            <person name="Dunn M."/>
            <person name="Harden G."/>
            <person name="Threadgold G."/>
            <person name="Wood J."/>
            <person name="Collins J."/>
            <person name="Heath P."/>
            <person name="Griffiths G."/>
            <person name="Pelan S."/>
            <person name="Grafham D."/>
            <person name="Eichler E.E."/>
            <person name="Weinstock G."/>
            <person name="Mardis E.R."/>
            <person name="Wilson R.K."/>
            <person name="Howe K."/>
            <person name="Flicek P."/>
            <person name="Hubbard T."/>
        </authorList>
    </citation>
    <scope>NUCLEOTIDE SEQUENCE [LARGE SCALE GENOMIC DNA]</scope>
    <source>
        <strain evidence="23 25">C57BL/6J</strain>
    </source>
</reference>
<evidence type="ECO:0000313" key="23">
    <source>
        <dbReference type="Ensembl" id="ENSMUSP00000136912.2"/>
    </source>
</evidence>
<evidence type="ECO:0000256" key="14">
    <source>
        <dbReference type="ARBA" id="ARBA00023273"/>
    </source>
</evidence>
<keyword evidence="4" id="KW-0716">Sensory transduction</keyword>
<keyword evidence="10 20" id="KW-1133">Transmembrane helix</keyword>
<reference evidence="23" key="4">
    <citation type="submission" date="2025-09" db="UniProtKB">
        <authorList>
            <consortium name="Ensembl"/>
        </authorList>
    </citation>
    <scope>IDENTIFICATION</scope>
    <source>
        <strain evidence="23">C57BL/6J</strain>
    </source>
</reference>
<dbReference type="PANTHER" id="PTHR45842">
    <property type="entry name" value="SYNAPTIC ADHESION-LIKE MOLECULE SALM"/>
    <property type="match status" value="1"/>
</dbReference>
<name>J3QNQ8_MOUSE</name>
<evidence type="ECO:0000256" key="2">
    <source>
        <dbReference type="ARBA" id="ARBA00004279"/>
    </source>
</evidence>
<keyword evidence="12" id="KW-1015">Disulfide bond</keyword>
<sequence>MWLSACLCLVLSFLGGVNGTCPSQCSCEYHGRHDGSGSRLVLCNDLDMNEVPANFPVDTSKLRIEKTVVRRLPAEAFYYLVELQYLWLAYNSVASIETSSFYNLRQLHELRLDGNSLTAFPWVSLLDMPHLRTLDLHNNRIASVPNEAVRYLRNLTCLDLSSNRLTTLPPDFLDSWSHLAVTPSRSPDFPPRRIILGLQDNPWFCDCHISKVIELSKVTDHAVVLLDPLMVCSEPERFQGILFQRVELEKCLKPSVMMSATKITSALGSNVLLRCDAKGHPTPQLTWTRSDGSTVNYTAASATTSVQTSISGRTARTSHQPPLLHPGGKSNAKIEKNGRKFPPLSASKKEELALLDQAAPMETNVTIKDLRVARETGVSVTLMWNSSSSTQESSVTVLYSKYGEKDLLLVNADDYGKNQATINGLEPGSQYVACVCPKGVGPREDLCITFSTNRVEGRGSQWSLLLVVTSTACVIVVPLICFLLYKVCKLQCTSDPFWEEDLSKETYIQFETLSPRSQSIGELWTRRHRDDGERLLLCSQSSVDSQMNLKSDGCRTEYYG</sequence>
<keyword evidence="25" id="KW-1185">Reference proteome</keyword>
<dbReference type="InterPro" id="IPR036116">
    <property type="entry name" value="FN3_sf"/>
</dbReference>
<evidence type="ECO:0000256" key="9">
    <source>
        <dbReference type="ARBA" id="ARBA00022824"/>
    </source>
</evidence>
<dbReference type="Proteomes" id="UP000000589">
    <property type="component" value="Chromosome 3"/>
</dbReference>
<feature type="domain" description="Ig-like" evidence="22">
    <location>
        <begin position="254"/>
        <end position="307"/>
    </location>
</feature>
<organism evidence="23 25">
    <name type="scientific">Mus musculus</name>
    <name type="common">Mouse</name>
    <dbReference type="NCBI Taxonomy" id="10090"/>
    <lineage>
        <taxon>Eukaryota</taxon>
        <taxon>Metazoa</taxon>
        <taxon>Chordata</taxon>
        <taxon>Craniata</taxon>
        <taxon>Vertebrata</taxon>
        <taxon>Euteleostomi</taxon>
        <taxon>Mammalia</taxon>
        <taxon>Eutheria</taxon>
        <taxon>Euarchontoglires</taxon>
        <taxon>Glires</taxon>
        <taxon>Rodentia</taxon>
        <taxon>Myomorpha</taxon>
        <taxon>Muroidea</taxon>
        <taxon>Muridae</taxon>
        <taxon>Murinae</taxon>
        <taxon>Mus</taxon>
        <taxon>Mus</taxon>
    </lineage>
</organism>
<dbReference type="Gene3D" id="2.60.40.10">
    <property type="entry name" value="Immunoglobulins"/>
    <property type="match status" value="2"/>
</dbReference>
<evidence type="ECO:0000256" key="21">
    <source>
        <dbReference type="SAM" id="SignalP"/>
    </source>
</evidence>
<evidence type="ECO:0000256" key="20">
    <source>
        <dbReference type="SAM" id="Phobius"/>
    </source>
</evidence>
<dbReference type="GO" id="GO:0043204">
    <property type="term" value="C:perikaryon"/>
    <property type="evidence" value="ECO:0007669"/>
    <property type="project" value="UniProtKB-SubCell"/>
</dbReference>
<dbReference type="Ensembl" id="ENSMUST00000179187.2">
    <property type="protein sequence ID" value="ENSMUSP00000136912.2"/>
    <property type="gene ID" value="ENSMUSG00000093865.8"/>
</dbReference>
<dbReference type="SUPFAM" id="SSF49265">
    <property type="entry name" value="Fibronectin type III"/>
    <property type="match status" value="1"/>
</dbReference>
<dbReference type="VEuPathDB" id="HostDB:ENSMUSG00000093865"/>
<dbReference type="InterPro" id="IPR013783">
    <property type="entry name" value="Ig-like_fold"/>
</dbReference>
<keyword evidence="26" id="KW-1267">Proteomics identification</keyword>
<protein>
    <recommendedName>
        <fullName evidence="18">Leucine-rich repeat, immunoglobulin-like domain and transmembrane domain-containing protein 3</fullName>
    </recommendedName>
</protein>
<keyword evidence="6 20" id="KW-0812">Transmembrane</keyword>
<feature type="chain" id="PRO_5003776476" description="Leucine-rich repeat, immunoglobulin-like domain and transmembrane domain-containing protein 3" evidence="21">
    <location>
        <begin position="20"/>
        <end position="560"/>
    </location>
</feature>
<evidence type="ECO:0000256" key="5">
    <source>
        <dbReference type="ARBA" id="ARBA00022614"/>
    </source>
</evidence>
<dbReference type="PROSITE" id="PS51450">
    <property type="entry name" value="LRR"/>
    <property type="match status" value="3"/>
</dbReference>
<dbReference type="FunFam" id="3.80.10.10:FF:000058">
    <property type="entry name" value="immunoglobulin superfamily containing leucine-rich repeat protein 2"/>
    <property type="match status" value="1"/>
</dbReference>
<evidence type="ECO:0000256" key="15">
    <source>
        <dbReference type="ARBA" id="ARBA00023305"/>
    </source>
</evidence>
<dbReference type="GO" id="GO:0007601">
    <property type="term" value="P:visual perception"/>
    <property type="evidence" value="ECO:0007669"/>
    <property type="project" value="UniProtKB-KW"/>
</dbReference>
<dbReference type="Bgee" id="ENSMUSG00000093865">
    <property type="expression patterns" value="Expressed in retinal neural layer and 16 other cell types or tissues"/>
</dbReference>
<evidence type="ECO:0000256" key="11">
    <source>
        <dbReference type="ARBA" id="ARBA00023136"/>
    </source>
</evidence>
<dbReference type="AGR" id="MGI:2685267"/>
<dbReference type="InterPro" id="IPR050467">
    <property type="entry name" value="LRFN"/>
</dbReference>
<dbReference type="InterPro" id="IPR036179">
    <property type="entry name" value="Ig-like_dom_sf"/>
</dbReference>
<evidence type="ECO:0000256" key="4">
    <source>
        <dbReference type="ARBA" id="ARBA00022606"/>
    </source>
</evidence>
<keyword evidence="14" id="KW-0966">Cell projection</keyword>
<evidence type="ECO:0000256" key="6">
    <source>
        <dbReference type="ARBA" id="ARBA00022692"/>
    </source>
</evidence>
<evidence type="ECO:0000256" key="19">
    <source>
        <dbReference type="SAM" id="MobiDB-lite"/>
    </source>
</evidence>
<dbReference type="InterPro" id="IPR007110">
    <property type="entry name" value="Ig-like_dom"/>
</dbReference>
<dbReference type="InterPro" id="IPR003961">
    <property type="entry name" value="FN3_dom"/>
</dbReference>
<dbReference type="PROSITE" id="PS50835">
    <property type="entry name" value="IG_LIKE"/>
    <property type="match status" value="1"/>
</dbReference>
<comment type="subcellular location">
    <subcellularLocation>
        <location evidence="2">Cell projection</location>
        <location evidence="2">Dendrite</location>
    </subcellularLocation>
    <subcellularLocation>
        <location evidence="1">Endoplasmic reticulum membrane</location>
        <topology evidence="1">Single-pass type I membrane protein</topology>
    </subcellularLocation>
    <subcellularLocation>
        <location evidence="3">Perikaryon</location>
    </subcellularLocation>
</comment>
<evidence type="ECO:0000256" key="16">
    <source>
        <dbReference type="ARBA" id="ARBA00023319"/>
    </source>
</evidence>
<dbReference type="GO" id="GO:0005789">
    <property type="term" value="C:endoplasmic reticulum membrane"/>
    <property type="evidence" value="ECO:0007669"/>
    <property type="project" value="UniProtKB-SubCell"/>
</dbReference>
<evidence type="ECO:0000259" key="22">
    <source>
        <dbReference type="PROSITE" id="PS50835"/>
    </source>
</evidence>
<evidence type="ECO:0000256" key="1">
    <source>
        <dbReference type="ARBA" id="ARBA00004115"/>
    </source>
</evidence>
<evidence type="ECO:0000256" key="18">
    <source>
        <dbReference type="ARBA" id="ARBA00068066"/>
    </source>
</evidence>
<keyword evidence="16" id="KW-0393">Immunoglobulin domain</keyword>
<proteinExistence type="evidence at protein level"/>
<dbReference type="InterPro" id="IPR003591">
    <property type="entry name" value="Leu-rich_rpt_typical-subtyp"/>
</dbReference>
<reference evidence="23" key="3">
    <citation type="submission" date="2025-08" db="UniProtKB">
        <authorList>
            <consortium name="Ensembl"/>
        </authorList>
    </citation>
    <scope>IDENTIFICATION</scope>
    <source>
        <strain evidence="23">C57BL/6J</strain>
    </source>
</reference>
<dbReference type="SMART" id="SM00369">
    <property type="entry name" value="LRR_TYP"/>
    <property type="match status" value="4"/>
</dbReference>
<dbReference type="PANTHER" id="PTHR45842:SF8">
    <property type="entry name" value="LEUCINE-RICH REPEAT, IMMUNOGLOBULIN-LIKE DOMAIN AND TRANSMEMBRANE DOMAIN-CONTAINING PROTEIN 3"/>
    <property type="match status" value="1"/>
</dbReference>
<gene>
    <name evidence="23 24" type="primary">Lrit3</name>
</gene>
<dbReference type="AlphaFoldDB" id="J3QNQ8"/>
<feature type="transmembrane region" description="Helical" evidence="20">
    <location>
        <begin position="462"/>
        <end position="485"/>
    </location>
</feature>
<dbReference type="ProteomicsDB" id="363266"/>
<keyword evidence="8" id="KW-0677">Repeat</keyword>
<evidence type="ECO:0000256" key="3">
    <source>
        <dbReference type="ARBA" id="ARBA00004484"/>
    </source>
</evidence>
<keyword evidence="5" id="KW-0433">Leucine-rich repeat</keyword>
<dbReference type="SMR" id="J3QNQ8"/>
<evidence type="ECO:0000256" key="13">
    <source>
        <dbReference type="ARBA" id="ARBA00023180"/>
    </source>
</evidence>
<dbReference type="InterPro" id="IPR032675">
    <property type="entry name" value="LRR_dom_sf"/>
</dbReference>
<evidence type="ECO:0000313" key="24">
    <source>
        <dbReference type="MGI" id="MGI:2685267"/>
    </source>
</evidence>
<evidence type="ECO:0000313" key="25">
    <source>
        <dbReference type="Proteomes" id="UP000000589"/>
    </source>
</evidence>
<comment type="function">
    <text evidence="17">Plays a role in the synapse formation and synaptic transmission between cone photoreceptor cells and retinal bipolar cells. Required for normal transmission of a light-evoked stimulus from the cone photoreceptor cells to the ON-bipolar cells and ON-ganglion cells in the inner retina. Required in retinal ON-bipolar cells for normal localization of the cation channel TRPM1 at dendrite tips. Seems to play a specific role in synaptic contacts made by ON-bipolar cells with cone photoreceptor pedicles. May also have a role in cone synapse formation. Might facilitate FGFR1 exit from the endoplasmic reticulum to the Golgi. Could be a regulator of the FGFRs.</text>
</comment>
<dbReference type="Pfam" id="PF13927">
    <property type="entry name" value="Ig_3"/>
    <property type="match status" value="1"/>
</dbReference>
<keyword evidence="9" id="KW-0256">Endoplasmic reticulum</keyword>
<dbReference type="SUPFAM" id="SSF52058">
    <property type="entry name" value="L domain-like"/>
    <property type="match status" value="1"/>
</dbReference>
<evidence type="ECO:0000256" key="7">
    <source>
        <dbReference type="ARBA" id="ARBA00022729"/>
    </source>
</evidence>
<dbReference type="SUPFAM" id="SSF48726">
    <property type="entry name" value="Immunoglobulin"/>
    <property type="match status" value="1"/>
</dbReference>
<feature type="signal peptide" evidence="21">
    <location>
        <begin position="1"/>
        <end position="19"/>
    </location>
</feature>
<dbReference type="FunFam" id="2.60.40.10:FF:001368">
    <property type="entry name" value="Leucine rich repeat, Ig-like and transmembrane domains 3"/>
    <property type="match status" value="1"/>
</dbReference>
<dbReference type="GeneTree" id="ENSGT00940000156627"/>